<dbReference type="GO" id="GO:0003700">
    <property type="term" value="F:DNA-binding transcription factor activity"/>
    <property type="evidence" value="ECO:0007669"/>
    <property type="project" value="InterPro"/>
</dbReference>
<dbReference type="SUPFAM" id="SSF53850">
    <property type="entry name" value="Periplasmic binding protein-like II"/>
    <property type="match status" value="1"/>
</dbReference>
<dbReference type="PANTHER" id="PTHR30537">
    <property type="entry name" value="HTH-TYPE TRANSCRIPTIONAL REGULATOR"/>
    <property type="match status" value="1"/>
</dbReference>
<gene>
    <name evidence="6" type="ORF">BFC17_06570</name>
</gene>
<dbReference type="GO" id="GO:0006351">
    <property type="term" value="P:DNA-templated transcription"/>
    <property type="evidence" value="ECO:0007669"/>
    <property type="project" value="TreeGrafter"/>
</dbReference>
<dbReference type="InterPro" id="IPR005119">
    <property type="entry name" value="LysR_subst-bd"/>
</dbReference>
<evidence type="ECO:0000313" key="7">
    <source>
        <dbReference type="Proteomes" id="UP000176037"/>
    </source>
</evidence>
<accession>A0A1E8FA55</accession>
<dbReference type="PANTHER" id="PTHR30537:SF35">
    <property type="entry name" value="TRANSCRIPTIONAL REGULATORY PROTEIN"/>
    <property type="match status" value="1"/>
</dbReference>
<keyword evidence="7" id="KW-1185">Reference proteome</keyword>
<dbReference type="OrthoDB" id="9786526at2"/>
<evidence type="ECO:0000259" key="5">
    <source>
        <dbReference type="PROSITE" id="PS50931"/>
    </source>
</evidence>
<evidence type="ECO:0000313" key="6">
    <source>
        <dbReference type="EMBL" id="OFI32804.1"/>
    </source>
</evidence>
<dbReference type="EMBL" id="MJIC01000016">
    <property type="protein sequence ID" value="OFI32804.1"/>
    <property type="molecule type" value="Genomic_DNA"/>
</dbReference>
<dbReference type="GO" id="GO:0043565">
    <property type="term" value="F:sequence-specific DNA binding"/>
    <property type="evidence" value="ECO:0007669"/>
    <property type="project" value="TreeGrafter"/>
</dbReference>
<evidence type="ECO:0000256" key="1">
    <source>
        <dbReference type="ARBA" id="ARBA00009437"/>
    </source>
</evidence>
<dbReference type="Pfam" id="PF00126">
    <property type="entry name" value="HTH_1"/>
    <property type="match status" value="1"/>
</dbReference>
<dbReference type="Pfam" id="PF03466">
    <property type="entry name" value="LysR_substrate"/>
    <property type="match status" value="1"/>
</dbReference>
<sequence length="292" mass="32561">MDKVTAAKVFIDVAHSGSFTATAERLEMSRPMVTRYIEALEDWLQVRLLHRTTRKISLTSKGAQCLPEIEKWISQADELISITGSKDKLTGTIRLATSTSFGFAKLSGALASFLKHHPLISIDVDLQDGTSDLVERQLDLAIRITANPDPSLVGKPIGVCESILVASEAYIKSSSMIKEPADLSRHQCLGYKQFDQHTWYLNNGAEQKAVNIECRFTANETTNLLHATLHGAGVALLPTYLTESYIQSGELKHILPLWKPHDLQIYALYSSRKHLRPAVRQLIDYLESYLNA</sequence>
<dbReference type="InterPro" id="IPR058163">
    <property type="entry name" value="LysR-type_TF_proteobact-type"/>
</dbReference>
<organism evidence="6 7">
    <name type="scientific">Alteromonas lipolytica</name>
    <dbReference type="NCBI Taxonomy" id="1856405"/>
    <lineage>
        <taxon>Bacteria</taxon>
        <taxon>Pseudomonadati</taxon>
        <taxon>Pseudomonadota</taxon>
        <taxon>Gammaproteobacteria</taxon>
        <taxon>Alteromonadales</taxon>
        <taxon>Alteromonadaceae</taxon>
        <taxon>Alteromonas/Salinimonas group</taxon>
        <taxon>Alteromonas</taxon>
    </lineage>
</organism>
<dbReference type="PROSITE" id="PS50931">
    <property type="entry name" value="HTH_LYSR"/>
    <property type="match status" value="1"/>
</dbReference>
<dbReference type="RefSeq" id="WP_070178332.1">
    <property type="nucleotide sequence ID" value="NZ_BMJR01000005.1"/>
</dbReference>
<name>A0A1E8FA55_9ALTE</name>
<dbReference type="InterPro" id="IPR000847">
    <property type="entry name" value="LysR_HTH_N"/>
</dbReference>
<dbReference type="InterPro" id="IPR036388">
    <property type="entry name" value="WH-like_DNA-bd_sf"/>
</dbReference>
<proteinExistence type="inferred from homology"/>
<dbReference type="Gene3D" id="1.10.10.10">
    <property type="entry name" value="Winged helix-like DNA-binding domain superfamily/Winged helix DNA-binding domain"/>
    <property type="match status" value="1"/>
</dbReference>
<evidence type="ECO:0000256" key="2">
    <source>
        <dbReference type="ARBA" id="ARBA00023015"/>
    </source>
</evidence>
<keyword evidence="3" id="KW-0238">DNA-binding</keyword>
<dbReference type="FunFam" id="1.10.10.10:FF:000001">
    <property type="entry name" value="LysR family transcriptional regulator"/>
    <property type="match status" value="1"/>
</dbReference>
<evidence type="ECO:0000256" key="3">
    <source>
        <dbReference type="ARBA" id="ARBA00023125"/>
    </source>
</evidence>
<dbReference type="InterPro" id="IPR036390">
    <property type="entry name" value="WH_DNA-bd_sf"/>
</dbReference>
<dbReference type="STRING" id="1856405.BFC17_06570"/>
<dbReference type="AlphaFoldDB" id="A0A1E8FA55"/>
<dbReference type="CDD" id="cd08422">
    <property type="entry name" value="PBP2_CrgA_like"/>
    <property type="match status" value="1"/>
</dbReference>
<dbReference type="Proteomes" id="UP000176037">
    <property type="component" value="Unassembled WGS sequence"/>
</dbReference>
<reference evidence="6 7" key="1">
    <citation type="submission" date="2016-09" db="EMBL/GenBank/DDBJ databases">
        <title>Alteromonas lipolytica, a new species isolated from sea water.</title>
        <authorList>
            <person name="Wu Y.-H."/>
            <person name="Cheng H."/>
            <person name="Xu X.-W."/>
        </authorList>
    </citation>
    <scope>NUCLEOTIDE SEQUENCE [LARGE SCALE GENOMIC DNA]</scope>
    <source>
        <strain evidence="6 7">JW12</strain>
    </source>
</reference>
<comment type="similarity">
    <text evidence="1">Belongs to the LysR transcriptional regulatory family.</text>
</comment>
<dbReference type="SUPFAM" id="SSF46785">
    <property type="entry name" value="Winged helix' DNA-binding domain"/>
    <property type="match status" value="1"/>
</dbReference>
<evidence type="ECO:0000256" key="4">
    <source>
        <dbReference type="ARBA" id="ARBA00023163"/>
    </source>
</evidence>
<keyword evidence="2" id="KW-0805">Transcription regulation</keyword>
<protein>
    <submittedName>
        <fullName evidence="6">LysR family transcriptional regulator</fullName>
    </submittedName>
</protein>
<comment type="caution">
    <text evidence="6">The sequence shown here is derived from an EMBL/GenBank/DDBJ whole genome shotgun (WGS) entry which is preliminary data.</text>
</comment>
<feature type="domain" description="HTH lysR-type" evidence="5">
    <location>
        <begin position="1"/>
        <end position="59"/>
    </location>
</feature>
<dbReference type="Gene3D" id="3.40.190.290">
    <property type="match status" value="1"/>
</dbReference>
<keyword evidence="4" id="KW-0804">Transcription</keyword>